<dbReference type="Pfam" id="PF10896">
    <property type="entry name" value="DUF2714"/>
    <property type="match status" value="1"/>
</dbReference>
<keyword evidence="2" id="KW-1185">Reference proteome</keyword>
<organism evidence="1 2">
    <name type="scientific">Mycoplasmopsis glycophila</name>
    <dbReference type="NCBI Taxonomy" id="171285"/>
    <lineage>
        <taxon>Bacteria</taxon>
        <taxon>Bacillati</taxon>
        <taxon>Mycoplasmatota</taxon>
        <taxon>Mycoplasmoidales</taxon>
        <taxon>Metamycoplasmataceae</taxon>
        <taxon>Mycoplasmopsis</taxon>
    </lineage>
</organism>
<gene>
    <name evidence="1" type="ORF">NCTC10194_00202</name>
</gene>
<accession>A0A449AUL5</accession>
<evidence type="ECO:0000313" key="2">
    <source>
        <dbReference type="Proteomes" id="UP000290815"/>
    </source>
</evidence>
<dbReference type="KEGG" id="mgly:NCTC10194_00202"/>
<dbReference type="AlphaFoldDB" id="A0A449AUL5"/>
<dbReference type="InterPro" id="IPR021222">
    <property type="entry name" value="DUF2714"/>
</dbReference>
<protein>
    <submittedName>
        <fullName evidence="1">Protein of uncharacterized function (DUF2714)</fullName>
    </submittedName>
</protein>
<sequence>MAIIKKKTKSMSNEQKIYQEKIFKNYHESKQSHFIPNESFINQVLLVANLSKKSSIWKTFYEKGYENFLANNEIQFQKFILGFERDLRFSLNNLVPNISQTPNSKILTFNFSKVENELEQDFLNKFNNILFDLLENGYHVEIFPNVILLFDKNLDKLTVLFSEEFLKDAR</sequence>
<evidence type="ECO:0000313" key="1">
    <source>
        <dbReference type="EMBL" id="VEU70201.1"/>
    </source>
</evidence>
<proteinExistence type="predicted"/>
<dbReference type="EMBL" id="LR215024">
    <property type="protein sequence ID" value="VEU70201.1"/>
    <property type="molecule type" value="Genomic_DNA"/>
</dbReference>
<name>A0A449AUL5_9BACT</name>
<reference evidence="1 2" key="1">
    <citation type="submission" date="2019-01" db="EMBL/GenBank/DDBJ databases">
        <authorList>
            <consortium name="Pathogen Informatics"/>
        </authorList>
    </citation>
    <scope>NUCLEOTIDE SEQUENCE [LARGE SCALE GENOMIC DNA]</scope>
    <source>
        <strain evidence="1 2">NCTC10194</strain>
    </source>
</reference>
<dbReference type="RefSeq" id="WP_027333540.1">
    <property type="nucleotide sequence ID" value="NZ_LR215024.1"/>
</dbReference>
<dbReference type="Proteomes" id="UP000290815">
    <property type="component" value="Chromosome"/>
</dbReference>